<dbReference type="AlphaFoldDB" id="A0A1H6MSF7"/>
<dbReference type="Gene3D" id="3.30.420.10">
    <property type="entry name" value="Ribonuclease H-like superfamily/Ribonuclease H"/>
    <property type="match status" value="1"/>
</dbReference>
<evidence type="ECO:0000313" key="3">
    <source>
        <dbReference type="EMBL" id="SEI04883.1"/>
    </source>
</evidence>
<keyword evidence="1" id="KW-1133">Transmembrane helix</keyword>
<keyword evidence="1" id="KW-0472">Membrane</keyword>
<dbReference type="InterPro" id="IPR001584">
    <property type="entry name" value="Integrase_cat-core"/>
</dbReference>
<proteinExistence type="predicted"/>
<dbReference type="InterPro" id="IPR036397">
    <property type="entry name" value="RNaseH_sf"/>
</dbReference>
<dbReference type="PANTHER" id="PTHR47515:SF2">
    <property type="entry name" value="INTEGRASE CORE DOMAIN PROTEIN"/>
    <property type="match status" value="1"/>
</dbReference>
<dbReference type="PROSITE" id="PS50994">
    <property type="entry name" value="INTEGRASE"/>
    <property type="match status" value="1"/>
</dbReference>
<dbReference type="Proteomes" id="UP000199371">
    <property type="component" value="Unassembled WGS sequence"/>
</dbReference>
<dbReference type="STRING" id="173990.SAMN05660691_03099"/>
<organism evidence="3 4">
    <name type="scientific">Rheinheimera pacifica</name>
    <dbReference type="NCBI Taxonomy" id="173990"/>
    <lineage>
        <taxon>Bacteria</taxon>
        <taxon>Pseudomonadati</taxon>
        <taxon>Pseudomonadota</taxon>
        <taxon>Gammaproteobacteria</taxon>
        <taxon>Chromatiales</taxon>
        <taxon>Chromatiaceae</taxon>
        <taxon>Rheinheimera</taxon>
    </lineage>
</organism>
<feature type="domain" description="Integrase catalytic" evidence="2">
    <location>
        <begin position="117"/>
        <end position="276"/>
    </location>
</feature>
<dbReference type="PANTHER" id="PTHR47515">
    <property type="entry name" value="LOW CALCIUM RESPONSE LOCUS PROTEIN T"/>
    <property type="match status" value="1"/>
</dbReference>
<name>A0A1H6MSF7_9GAMM</name>
<evidence type="ECO:0000256" key="1">
    <source>
        <dbReference type="SAM" id="Phobius"/>
    </source>
</evidence>
<keyword evidence="4" id="KW-1185">Reference proteome</keyword>
<dbReference type="EMBL" id="FNXF01000013">
    <property type="protein sequence ID" value="SEI04883.1"/>
    <property type="molecule type" value="Genomic_DNA"/>
</dbReference>
<dbReference type="SUPFAM" id="SSF53098">
    <property type="entry name" value="Ribonuclease H-like"/>
    <property type="match status" value="1"/>
</dbReference>
<dbReference type="GO" id="GO:0003676">
    <property type="term" value="F:nucleic acid binding"/>
    <property type="evidence" value="ECO:0007669"/>
    <property type="project" value="InterPro"/>
</dbReference>
<evidence type="ECO:0000259" key="2">
    <source>
        <dbReference type="PROSITE" id="PS50994"/>
    </source>
</evidence>
<reference evidence="4" key="1">
    <citation type="submission" date="2016-10" db="EMBL/GenBank/DDBJ databases">
        <authorList>
            <person name="Varghese N."/>
            <person name="Submissions S."/>
        </authorList>
    </citation>
    <scope>NUCLEOTIDE SEQUENCE [LARGE SCALE GENOMIC DNA]</scope>
    <source>
        <strain evidence="4">DSM 17616</strain>
    </source>
</reference>
<dbReference type="OrthoDB" id="5756824at2"/>
<keyword evidence="1" id="KW-0812">Transmembrane</keyword>
<dbReference type="GO" id="GO:0015074">
    <property type="term" value="P:DNA integration"/>
    <property type="evidence" value="ECO:0007669"/>
    <property type="project" value="InterPro"/>
</dbReference>
<feature type="transmembrane region" description="Helical" evidence="1">
    <location>
        <begin position="6"/>
        <end position="26"/>
    </location>
</feature>
<dbReference type="InterPro" id="IPR012337">
    <property type="entry name" value="RNaseH-like_sf"/>
</dbReference>
<protein>
    <submittedName>
        <fullName evidence="3">Integrase core domain-containing protein</fullName>
    </submittedName>
</protein>
<accession>A0A1H6MSF7</accession>
<evidence type="ECO:0000313" key="4">
    <source>
        <dbReference type="Proteomes" id="UP000199371"/>
    </source>
</evidence>
<dbReference type="Pfam" id="PF13683">
    <property type="entry name" value="rve_3"/>
    <property type="match status" value="1"/>
</dbReference>
<sequence length="300" mass="34762">MLLKLLIYISFSLLLVLTGWFSRFTAKPAKPFYAKSITANLPTQRYCKNRKKPQWVVDKVLYLAAISGYGAGKVAELFNQRYGHNGDSVGKTFVYYQIKNQQYQIRILRRDIKHKPPRTLPVNQTWGMDLTTVTLNKQQKLVLGIVDHGSRLSIALRELSSKHSDVLLLEICQSIKQFGLPKFIRTDNEACFNSWWLKSCLKLLGIKHQTTKVASPWQNGRIERFFGTFKQKWQQLNFNQCDLQTELAIYRAWYNQIRTHQNLGGLTPAEVWQGRQNKNADQAQWVSAWQGVLCGYYVPD</sequence>
<gene>
    <name evidence="3" type="ORF">SAMN05660691_03099</name>
</gene>